<dbReference type="SUPFAM" id="SSF51445">
    <property type="entry name" value="(Trans)glycosidases"/>
    <property type="match status" value="1"/>
</dbReference>
<evidence type="ECO:0000259" key="1">
    <source>
        <dbReference type="Pfam" id="PF08532"/>
    </source>
</evidence>
<gene>
    <name evidence="2" type="ORF">AVDCRST_MAG78-435</name>
</gene>
<dbReference type="GO" id="GO:0004565">
    <property type="term" value="F:beta-galactosidase activity"/>
    <property type="evidence" value="ECO:0007669"/>
    <property type="project" value="InterPro"/>
</dbReference>
<accession>A0A6N3IXB8</accession>
<dbReference type="InterPro" id="IPR017853">
    <property type="entry name" value="GH"/>
</dbReference>
<dbReference type="SUPFAM" id="SSF52317">
    <property type="entry name" value="Class I glutamine amidotransferase-like"/>
    <property type="match status" value="1"/>
</dbReference>
<dbReference type="EMBL" id="CADCVB010000027">
    <property type="protein sequence ID" value="CAA9411739.1"/>
    <property type="molecule type" value="Genomic_DNA"/>
</dbReference>
<proteinExistence type="predicted"/>
<sequence length="681" mass="75073">MSKVEHRYRQVHLDFHTSSDCHDVGAEFDPKAFAETVKMGRVDSMTVFAKCHHGFSYYPTEVGTTHPHLVVPDLMGQQIEALHSAGIRAPIYVSIMWDDLAGEKEPGWVIAREDGSLMIRPPLSAESPLTGGWGWTTLDVSSAYGDYLVAQTQEICDRYGEAVDGFFFDICFPIPNYSPWGQARMREAGVRLDDEPAVLRFAEEKLRRFLERMSEAVRAKVPDATVFYNGTVNPRMAETLPHQTHFEIESLPTSSGLWGYLHYPVVARQARTYGRNFLGMTGRFHKAWADFGGLKTRDQLDYECGTVVAAGGEISVGDQLHPSGVLDPAVYRLLGHSFGRIEELEPLLRDAKPAAEVAILSAHEPSSLGSIPTNAHVADVDGAAQLFLEAAIQFDIVDPESSFDRYKALVLPDGLGVDAELRRRLQRFLSTGGRLVVSGTAALDPGSGEFTLDGVPVAYEGPAPTVPSYLHLDETLAGDTELTTDYDYVFYNRAHVVRPLGGAVAHGELRRALFNRTWEHFTSHAQAPVGESLGSPLVAANESILYFAAPLFGAYRDHDYWAYREMALNALRGFLPQPLLKLSGPGWVEATLHEQSAGDGHPKRRIVHLVAYHPRRTTQPIQHVDRSWETAGLGIGVLADGKPVERVYLAPAGEEMDFEEHEGYVRIGLPPIGAHAVVVVE</sequence>
<feature type="domain" description="Beta-galactosidase trimerisation" evidence="1">
    <location>
        <begin position="387"/>
        <end position="442"/>
    </location>
</feature>
<dbReference type="Gene3D" id="3.40.50.880">
    <property type="match status" value="1"/>
</dbReference>
<name>A0A6N3IXB8_9ACTN</name>
<dbReference type="AlphaFoldDB" id="A0A6N3IXB8"/>
<dbReference type="GO" id="GO:0005975">
    <property type="term" value="P:carbohydrate metabolic process"/>
    <property type="evidence" value="ECO:0007669"/>
    <property type="project" value="InterPro"/>
</dbReference>
<organism evidence="2">
    <name type="scientific">uncultured Rubrobacteraceae bacterium</name>
    <dbReference type="NCBI Taxonomy" id="349277"/>
    <lineage>
        <taxon>Bacteria</taxon>
        <taxon>Bacillati</taxon>
        <taxon>Actinomycetota</taxon>
        <taxon>Rubrobacteria</taxon>
        <taxon>Rubrobacterales</taxon>
        <taxon>Rubrobacteraceae</taxon>
        <taxon>environmental samples</taxon>
    </lineage>
</organism>
<dbReference type="CDD" id="cd03143">
    <property type="entry name" value="A4_beta-galactosidase_middle_domain"/>
    <property type="match status" value="1"/>
</dbReference>
<dbReference type="Pfam" id="PF14871">
    <property type="entry name" value="GHL6"/>
    <property type="match status" value="1"/>
</dbReference>
<protein>
    <submittedName>
        <fullName evidence="2">GH151 / GH29</fullName>
    </submittedName>
</protein>
<dbReference type="Gene3D" id="3.20.20.80">
    <property type="entry name" value="Glycosidases"/>
    <property type="match status" value="1"/>
</dbReference>
<dbReference type="Pfam" id="PF08532">
    <property type="entry name" value="Glyco_hydro_42M"/>
    <property type="match status" value="1"/>
</dbReference>
<dbReference type="InterPro" id="IPR029062">
    <property type="entry name" value="Class_I_gatase-like"/>
</dbReference>
<evidence type="ECO:0000313" key="2">
    <source>
        <dbReference type="EMBL" id="CAA9411739.1"/>
    </source>
</evidence>
<dbReference type="InterPro" id="IPR013738">
    <property type="entry name" value="Beta_galactosidase_Trimer"/>
</dbReference>
<reference evidence="2" key="1">
    <citation type="submission" date="2020-02" db="EMBL/GenBank/DDBJ databases">
        <authorList>
            <person name="Meier V. D."/>
        </authorList>
    </citation>
    <scope>NUCLEOTIDE SEQUENCE</scope>
    <source>
        <strain evidence="2">AVDCRST_MAG78</strain>
    </source>
</reference>
<dbReference type="InterPro" id="IPR028212">
    <property type="entry name" value="GHL6"/>
</dbReference>